<evidence type="ECO:0000313" key="2">
    <source>
        <dbReference type="EMBL" id="MBD7982822.1"/>
    </source>
</evidence>
<feature type="transmembrane region" description="Helical" evidence="1">
    <location>
        <begin position="12"/>
        <end position="33"/>
    </location>
</feature>
<evidence type="ECO:0000256" key="1">
    <source>
        <dbReference type="SAM" id="Phobius"/>
    </source>
</evidence>
<feature type="transmembrane region" description="Helical" evidence="1">
    <location>
        <begin position="80"/>
        <end position="106"/>
    </location>
</feature>
<keyword evidence="3" id="KW-1185">Reference proteome</keyword>
<protein>
    <submittedName>
        <fullName evidence="2">YrhK family protein</fullName>
    </submittedName>
</protein>
<feature type="transmembrane region" description="Helical" evidence="1">
    <location>
        <begin position="179"/>
        <end position="202"/>
    </location>
</feature>
<comment type="caution">
    <text evidence="2">The sequence shown here is derived from an EMBL/GenBank/DDBJ whole genome shotgun (WGS) entry which is preliminary data.</text>
</comment>
<keyword evidence="1" id="KW-0472">Membrane</keyword>
<organism evidence="2 3">
    <name type="scientific">Oerskovia merdavium</name>
    <dbReference type="NCBI Taxonomy" id="2762227"/>
    <lineage>
        <taxon>Bacteria</taxon>
        <taxon>Bacillati</taxon>
        <taxon>Actinomycetota</taxon>
        <taxon>Actinomycetes</taxon>
        <taxon>Micrococcales</taxon>
        <taxon>Cellulomonadaceae</taxon>
        <taxon>Oerskovia</taxon>
    </lineage>
</organism>
<dbReference type="RefSeq" id="WP_191806012.1">
    <property type="nucleotide sequence ID" value="NZ_JACSQF010000030.1"/>
</dbReference>
<feature type="transmembrane region" description="Helical" evidence="1">
    <location>
        <begin position="39"/>
        <end position="60"/>
    </location>
</feature>
<keyword evidence="1" id="KW-1133">Transmembrane helix</keyword>
<dbReference type="Proteomes" id="UP000655570">
    <property type="component" value="Unassembled WGS sequence"/>
</dbReference>
<name>A0ABR8U464_9CELL</name>
<keyword evidence="1" id="KW-0812">Transmembrane</keyword>
<feature type="transmembrane region" description="Helical" evidence="1">
    <location>
        <begin position="118"/>
        <end position="134"/>
    </location>
</feature>
<feature type="transmembrane region" description="Helical" evidence="1">
    <location>
        <begin position="154"/>
        <end position="173"/>
    </location>
</feature>
<proteinExistence type="predicted"/>
<reference evidence="2 3" key="1">
    <citation type="submission" date="2020-08" db="EMBL/GenBank/DDBJ databases">
        <title>A Genomic Blueprint of the Chicken Gut Microbiome.</title>
        <authorList>
            <person name="Gilroy R."/>
            <person name="Ravi A."/>
            <person name="Getino M."/>
            <person name="Pursley I."/>
            <person name="Horton D.L."/>
            <person name="Alikhan N.-F."/>
            <person name="Baker D."/>
            <person name="Gharbi K."/>
            <person name="Hall N."/>
            <person name="Watson M."/>
            <person name="Adriaenssens E.M."/>
            <person name="Foster-Nyarko E."/>
            <person name="Jarju S."/>
            <person name="Secka A."/>
            <person name="Antonio M."/>
            <person name="Oren A."/>
            <person name="Chaudhuri R."/>
            <person name="La Ragione R.M."/>
            <person name="Hildebrand F."/>
            <person name="Pallen M.J."/>
        </authorList>
    </citation>
    <scope>NUCLEOTIDE SEQUENCE [LARGE SCALE GENOMIC DNA]</scope>
    <source>
        <strain evidence="2 3">Sa2CUA9</strain>
    </source>
</reference>
<sequence>MARDVRVRRLRREAWGFVVGSACFLVGAVPFYAQAVGPVWVGVTFCVGSVFFTLAAAIQLSLSGRRVPRRGTLPADLWDWWAAAVQLAGTLLFNISTAAALGAAIADPRRLGAGWRPDAYGSVAFLVSSAFAVVATRDRGHLWDADARTWHGTWLNLVGSVAFGASAVGAHVVPQTDSLVSAFWANLGTLLGAVCFLVAALLSRRTIGEEPAPAAS</sequence>
<accession>A0ABR8U464</accession>
<evidence type="ECO:0000313" key="3">
    <source>
        <dbReference type="Proteomes" id="UP000655570"/>
    </source>
</evidence>
<dbReference type="EMBL" id="JACSQF010000030">
    <property type="protein sequence ID" value="MBD7982822.1"/>
    <property type="molecule type" value="Genomic_DNA"/>
</dbReference>
<gene>
    <name evidence="2" type="ORF">H9641_19180</name>
</gene>